<comment type="caution">
    <text evidence="3">The sequence shown here is derived from an EMBL/GenBank/DDBJ whole genome shotgun (WGS) entry which is preliminary data.</text>
</comment>
<dbReference type="InterPro" id="IPR005467">
    <property type="entry name" value="His_kinase_dom"/>
</dbReference>
<protein>
    <submittedName>
        <fullName evidence="3">Sensor protein KdpD</fullName>
        <ecNumber evidence="3">2.7.13.3</ecNumber>
    </submittedName>
</protein>
<sequence>MLSMYFVIVLLNGILSSQIRHFEKQARLKEEKLNALNFYNTLFNSISHELRTPITTIMGVTENLLSKEVKLSEDNRNELNHEVLIAAARLNRLVDNLLNMSRIESGFLKPKLTWCDVNEIIHTAIGNLPENMQKNIHVNIQKDIPLVKLDFGLIEQTLNNLLHNARVHTPANTSAIVTACIDGNKLKMSVTDNGPGFPLSENLEKTDLYSQSGRKGGLGLGLTIARGFVNMHGGELLIENNAGGGACVSALIPAETMEWRESYE</sequence>
<dbReference type="GO" id="GO:0000155">
    <property type="term" value="F:phosphorelay sensor kinase activity"/>
    <property type="evidence" value="ECO:0007669"/>
    <property type="project" value="InterPro"/>
</dbReference>
<evidence type="ECO:0000259" key="2">
    <source>
        <dbReference type="PROSITE" id="PS50109"/>
    </source>
</evidence>
<dbReference type="PROSITE" id="PS50109">
    <property type="entry name" value="HIS_KIN"/>
    <property type="match status" value="1"/>
</dbReference>
<dbReference type="Pfam" id="PF00512">
    <property type="entry name" value="HisKA"/>
    <property type="match status" value="1"/>
</dbReference>
<gene>
    <name evidence="3" type="primary">kdpD_18</name>
    <name evidence="3" type="ORF">SDC9_76955</name>
</gene>
<dbReference type="CDD" id="cd00075">
    <property type="entry name" value="HATPase"/>
    <property type="match status" value="1"/>
</dbReference>
<dbReference type="PANTHER" id="PTHR45569">
    <property type="entry name" value="SENSOR PROTEIN KDPD"/>
    <property type="match status" value="1"/>
</dbReference>
<dbReference type="AlphaFoldDB" id="A0A644YPH3"/>
<feature type="domain" description="Histidine kinase" evidence="2">
    <location>
        <begin position="45"/>
        <end position="256"/>
    </location>
</feature>
<keyword evidence="1" id="KW-0597">Phosphoprotein</keyword>
<organism evidence="3">
    <name type="scientific">bioreactor metagenome</name>
    <dbReference type="NCBI Taxonomy" id="1076179"/>
    <lineage>
        <taxon>unclassified sequences</taxon>
        <taxon>metagenomes</taxon>
        <taxon>ecological metagenomes</taxon>
    </lineage>
</organism>
<dbReference type="PRINTS" id="PR00344">
    <property type="entry name" value="BCTRLSENSOR"/>
</dbReference>
<reference evidence="3" key="1">
    <citation type="submission" date="2019-08" db="EMBL/GenBank/DDBJ databases">
        <authorList>
            <person name="Kucharzyk K."/>
            <person name="Murdoch R.W."/>
            <person name="Higgins S."/>
            <person name="Loffler F."/>
        </authorList>
    </citation>
    <scope>NUCLEOTIDE SEQUENCE</scope>
</reference>
<dbReference type="Pfam" id="PF02518">
    <property type="entry name" value="HATPase_c"/>
    <property type="match status" value="1"/>
</dbReference>
<dbReference type="GO" id="GO:0005886">
    <property type="term" value="C:plasma membrane"/>
    <property type="evidence" value="ECO:0007669"/>
    <property type="project" value="TreeGrafter"/>
</dbReference>
<dbReference type="Gene3D" id="3.30.565.10">
    <property type="entry name" value="Histidine kinase-like ATPase, C-terminal domain"/>
    <property type="match status" value="1"/>
</dbReference>
<evidence type="ECO:0000313" key="3">
    <source>
        <dbReference type="EMBL" id="MPM30406.1"/>
    </source>
</evidence>
<dbReference type="CDD" id="cd00082">
    <property type="entry name" value="HisKA"/>
    <property type="match status" value="1"/>
</dbReference>
<dbReference type="EC" id="2.7.13.3" evidence="3"/>
<dbReference type="InterPro" id="IPR003594">
    <property type="entry name" value="HATPase_dom"/>
</dbReference>
<dbReference type="Gene3D" id="1.10.287.130">
    <property type="match status" value="1"/>
</dbReference>
<dbReference type="InterPro" id="IPR036097">
    <property type="entry name" value="HisK_dim/P_sf"/>
</dbReference>
<dbReference type="EMBL" id="VSSQ01005777">
    <property type="protein sequence ID" value="MPM30406.1"/>
    <property type="molecule type" value="Genomic_DNA"/>
</dbReference>
<dbReference type="SUPFAM" id="SSF47384">
    <property type="entry name" value="Homodimeric domain of signal transducing histidine kinase"/>
    <property type="match status" value="1"/>
</dbReference>
<dbReference type="SMART" id="SM00387">
    <property type="entry name" value="HATPase_c"/>
    <property type="match status" value="1"/>
</dbReference>
<dbReference type="InterPro" id="IPR036890">
    <property type="entry name" value="HATPase_C_sf"/>
</dbReference>
<dbReference type="SUPFAM" id="SSF55874">
    <property type="entry name" value="ATPase domain of HSP90 chaperone/DNA topoisomerase II/histidine kinase"/>
    <property type="match status" value="1"/>
</dbReference>
<dbReference type="PANTHER" id="PTHR45569:SF1">
    <property type="entry name" value="SENSOR PROTEIN KDPD"/>
    <property type="match status" value="1"/>
</dbReference>
<name>A0A644YPH3_9ZZZZ</name>
<proteinExistence type="predicted"/>
<dbReference type="InterPro" id="IPR052023">
    <property type="entry name" value="Histidine_kinase_KdpD"/>
</dbReference>
<dbReference type="InterPro" id="IPR004358">
    <property type="entry name" value="Sig_transdc_His_kin-like_C"/>
</dbReference>
<dbReference type="InterPro" id="IPR003661">
    <property type="entry name" value="HisK_dim/P_dom"/>
</dbReference>
<keyword evidence="3" id="KW-0808">Transferase</keyword>
<accession>A0A644YPH3</accession>
<dbReference type="SMART" id="SM00388">
    <property type="entry name" value="HisKA"/>
    <property type="match status" value="1"/>
</dbReference>
<evidence type="ECO:0000256" key="1">
    <source>
        <dbReference type="ARBA" id="ARBA00022553"/>
    </source>
</evidence>